<feature type="transmembrane region" description="Helical" evidence="1">
    <location>
        <begin position="146"/>
        <end position="164"/>
    </location>
</feature>
<feature type="transmembrane region" description="Helical" evidence="1">
    <location>
        <begin position="83"/>
        <end position="100"/>
    </location>
</feature>
<feature type="domain" description="Acyltransferase 3" evidence="2">
    <location>
        <begin position="18"/>
        <end position="327"/>
    </location>
</feature>
<keyword evidence="1" id="KW-1133">Transmembrane helix</keyword>
<protein>
    <submittedName>
        <fullName evidence="3">Acyltransferase</fullName>
    </submittedName>
</protein>
<keyword evidence="1" id="KW-0472">Membrane</keyword>
<dbReference type="Pfam" id="PF01757">
    <property type="entry name" value="Acyl_transf_3"/>
    <property type="match status" value="1"/>
</dbReference>
<accession>A0A6G8ALQ9</accession>
<name>A0A6G8ALQ9_9ENTE</name>
<feature type="transmembrane region" description="Helical" evidence="1">
    <location>
        <begin position="311"/>
        <end position="330"/>
    </location>
</feature>
<sequence>MINGVRNDNLKLLTISQYIAALLVIIIHSGSLNGNPEWDFFIKNIICRLAVPFFMISTAYLYRQKMMNSESYKKKYFKKQLKTHAFWSIIYLPAGVIYLWQQASQWFVYPVALLVGVVYVGTWYHLWYLPALLFGIWFTDWCLRKFGYKITTVLAVICFIMGSAETYSSYIGDSIFGEVYQMYANIFVTTRNGLFFAFVFVLLGFVLSDFRNSKLFTANLPLKFMLSFIILSQEGWYIFQNPGVDKNFLFGLVPTSLFLVTLVLNSKIKIKFPITMLRDQARYLFFLHPLFLETSRYSIERYTGKGFEGWGLFIITFVLTSIISSVIIIIKNKWSHPKEISYPRQVAIQK</sequence>
<keyword evidence="4" id="KW-1185">Reference proteome</keyword>
<dbReference type="KEGG" id="vah:G7081_01540"/>
<dbReference type="Proteomes" id="UP000500890">
    <property type="component" value="Chromosome"/>
</dbReference>
<keyword evidence="1" id="KW-0812">Transmembrane</keyword>
<organism evidence="3 4">
    <name type="scientific">Vagococcus coleopterorum</name>
    <dbReference type="NCBI Taxonomy" id="2714946"/>
    <lineage>
        <taxon>Bacteria</taxon>
        <taxon>Bacillati</taxon>
        <taxon>Bacillota</taxon>
        <taxon>Bacilli</taxon>
        <taxon>Lactobacillales</taxon>
        <taxon>Enterococcaceae</taxon>
        <taxon>Vagococcus</taxon>
    </lineage>
</organism>
<feature type="transmembrane region" description="Helical" evidence="1">
    <location>
        <begin position="106"/>
        <end position="134"/>
    </location>
</feature>
<evidence type="ECO:0000256" key="1">
    <source>
        <dbReference type="SAM" id="Phobius"/>
    </source>
</evidence>
<feature type="transmembrane region" description="Helical" evidence="1">
    <location>
        <begin position="220"/>
        <end position="239"/>
    </location>
</feature>
<proteinExistence type="predicted"/>
<keyword evidence="3" id="KW-0012">Acyltransferase</keyword>
<dbReference type="InterPro" id="IPR002656">
    <property type="entry name" value="Acyl_transf_3_dom"/>
</dbReference>
<keyword evidence="3" id="KW-0808">Transferase</keyword>
<feature type="transmembrane region" description="Helical" evidence="1">
    <location>
        <begin position="251"/>
        <end position="268"/>
    </location>
</feature>
<dbReference type="AlphaFoldDB" id="A0A6G8ALQ9"/>
<dbReference type="GO" id="GO:0016747">
    <property type="term" value="F:acyltransferase activity, transferring groups other than amino-acyl groups"/>
    <property type="evidence" value="ECO:0007669"/>
    <property type="project" value="InterPro"/>
</dbReference>
<evidence type="ECO:0000313" key="3">
    <source>
        <dbReference type="EMBL" id="QIL45865.1"/>
    </source>
</evidence>
<reference evidence="3 4" key="1">
    <citation type="submission" date="2020-03" db="EMBL/GenBank/DDBJ databases">
        <title>Vagococcus sp. nov., isolated from beetles.</title>
        <authorList>
            <person name="Hyun D.-W."/>
            <person name="Bae J.-W."/>
        </authorList>
    </citation>
    <scope>NUCLEOTIDE SEQUENCE [LARGE SCALE GENOMIC DNA]</scope>
    <source>
        <strain evidence="3 4">HDW17A</strain>
    </source>
</reference>
<gene>
    <name evidence="3" type="ORF">G7081_01540</name>
</gene>
<feature type="transmembrane region" description="Helical" evidence="1">
    <location>
        <begin position="184"/>
        <end position="208"/>
    </location>
</feature>
<dbReference type="RefSeq" id="WP_166006784.1">
    <property type="nucleotide sequence ID" value="NZ_CP049886.1"/>
</dbReference>
<feature type="transmembrane region" description="Helical" evidence="1">
    <location>
        <begin position="12"/>
        <end position="29"/>
    </location>
</feature>
<dbReference type="EMBL" id="CP049886">
    <property type="protein sequence ID" value="QIL45865.1"/>
    <property type="molecule type" value="Genomic_DNA"/>
</dbReference>
<evidence type="ECO:0000313" key="4">
    <source>
        <dbReference type="Proteomes" id="UP000500890"/>
    </source>
</evidence>
<feature type="transmembrane region" description="Helical" evidence="1">
    <location>
        <begin position="41"/>
        <end position="62"/>
    </location>
</feature>
<evidence type="ECO:0000259" key="2">
    <source>
        <dbReference type="Pfam" id="PF01757"/>
    </source>
</evidence>